<sequence>MTLTKLPATKTNKRPNRNLLFERIMALLATLNYLLVLFDLTYIPLRNFWLQGRVQGFVKLGNTEWTIPKEPLILPMLPITDWYDWVKGIEPNQDTEAYLNQVDTLEKAVVGKPLQSPEIEAILADLRRQSVEMIDTNPFQVANKTGTLEKVKNEMRDRVFGTEQASSKDAFEQFWSLDNLNGESYGDEIAFFNRKIRPLMETNYYRPIGENGEPVNNFGLLDFPFFLIFALEFLGRTWFISRHRTGVSWLDAMTWRWYDVLLLIPVFRWLRIIPVVIRLNQAQLIDLHKIQRQASQGFVAGIAEDVTEVVVVNVLNQAQAAIHQGDVAKFLSESTRKTYIDLNDINETAEIVKLLLQLTVNQVLPTIKPDLEALLQYSIGKAISDNPAYQGAQVLPGVESLKINLSKQLAQGLYQALYEGAKGLTQTDPVFDELLQRLTDNLAESLSSEMQAQQSLDQLEYLLNALIEEVKVNYVQRLSEEDIEALLDQTRALRQVKQT</sequence>
<comment type="caution">
    <text evidence="2">The sequence shown here is derived from an EMBL/GenBank/DDBJ whole genome shotgun (WGS) entry which is preliminary data.</text>
</comment>
<dbReference type="RefSeq" id="WP_194027454.1">
    <property type="nucleotide sequence ID" value="NZ_JADEWZ010000001.1"/>
</dbReference>
<evidence type="ECO:0000256" key="1">
    <source>
        <dbReference type="SAM" id="Phobius"/>
    </source>
</evidence>
<gene>
    <name evidence="2" type="ORF">IQ249_00525</name>
</gene>
<proteinExistence type="predicted"/>
<keyword evidence="1" id="KW-1133">Transmembrane helix</keyword>
<evidence type="ECO:0000313" key="2">
    <source>
        <dbReference type="EMBL" id="MBE9114372.1"/>
    </source>
</evidence>
<organism evidence="2 3">
    <name type="scientific">Lusitaniella coriacea LEGE 07157</name>
    <dbReference type="NCBI Taxonomy" id="945747"/>
    <lineage>
        <taxon>Bacteria</taxon>
        <taxon>Bacillati</taxon>
        <taxon>Cyanobacteriota</taxon>
        <taxon>Cyanophyceae</taxon>
        <taxon>Spirulinales</taxon>
        <taxon>Lusitaniellaceae</taxon>
        <taxon>Lusitaniella</taxon>
    </lineage>
</organism>
<dbReference type="Proteomes" id="UP000654482">
    <property type="component" value="Unassembled WGS sequence"/>
</dbReference>
<dbReference type="AlphaFoldDB" id="A0A8J7AW23"/>
<keyword evidence="1" id="KW-0812">Transmembrane</keyword>
<accession>A0A8J7AW23</accession>
<protein>
    <submittedName>
        <fullName evidence="2">Uncharacterized protein</fullName>
    </submittedName>
</protein>
<keyword evidence="1" id="KW-0472">Membrane</keyword>
<evidence type="ECO:0000313" key="3">
    <source>
        <dbReference type="Proteomes" id="UP000654482"/>
    </source>
</evidence>
<keyword evidence="3" id="KW-1185">Reference proteome</keyword>
<reference evidence="2" key="1">
    <citation type="submission" date="2020-10" db="EMBL/GenBank/DDBJ databases">
        <authorList>
            <person name="Castelo-Branco R."/>
            <person name="Eusebio N."/>
            <person name="Adriana R."/>
            <person name="Vieira A."/>
            <person name="Brugerolle De Fraissinette N."/>
            <person name="Rezende De Castro R."/>
            <person name="Schneider M.P."/>
            <person name="Vasconcelos V."/>
            <person name="Leao P.N."/>
        </authorList>
    </citation>
    <scope>NUCLEOTIDE SEQUENCE</scope>
    <source>
        <strain evidence="2">LEGE 07157</strain>
    </source>
</reference>
<feature type="transmembrane region" description="Helical" evidence="1">
    <location>
        <begin position="20"/>
        <end position="43"/>
    </location>
</feature>
<name>A0A8J7AW23_9CYAN</name>
<dbReference type="EMBL" id="JADEWZ010000001">
    <property type="protein sequence ID" value="MBE9114372.1"/>
    <property type="molecule type" value="Genomic_DNA"/>
</dbReference>